<comment type="catalytic activity">
    <reaction evidence="1">
        <text>(7,8-dihydropterin-6-yl)methyl diphosphate + 4-aminobenzoate = 7,8-dihydropteroate + diphosphate</text>
        <dbReference type="Rhea" id="RHEA:19949"/>
        <dbReference type="ChEBI" id="CHEBI:17836"/>
        <dbReference type="ChEBI" id="CHEBI:17839"/>
        <dbReference type="ChEBI" id="CHEBI:33019"/>
        <dbReference type="ChEBI" id="CHEBI:72950"/>
        <dbReference type="EC" id="2.5.1.15"/>
    </reaction>
</comment>
<evidence type="ECO:0000256" key="5">
    <source>
        <dbReference type="ARBA" id="ARBA00012458"/>
    </source>
</evidence>
<evidence type="ECO:0000256" key="10">
    <source>
        <dbReference type="ARBA" id="ARBA00022909"/>
    </source>
</evidence>
<dbReference type="PANTHER" id="PTHR20941:SF1">
    <property type="entry name" value="FOLIC ACID SYNTHESIS PROTEIN FOL1"/>
    <property type="match status" value="1"/>
</dbReference>
<evidence type="ECO:0000256" key="9">
    <source>
        <dbReference type="ARBA" id="ARBA00022842"/>
    </source>
</evidence>
<reference evidence="14 15" key="1">
    <citation type="submission" date="2016-06" db="EMBL/GenBank/DDBJ databases">
        <title>Insight into the functional genes involving in sulfur oxidation in Pearl River water.</title>
        <authorList>
            <person name="Luo J."/>
            <person name="Tan X."/>
            <person name="Lin W."/>
        </authorList>
    </citation>
    <scope>NUCLEOTIDE SEQUENCE [LARGE SCALE GENOMIC DNA]</scope>
    <source>
        <strain evidence="14 15">LS2</strain>
    </source>
</reference>
<dbReference type="PROSITE" id="PS50972">
    <property type="entry name" value="PTERIN_BINDING"/>
    <property type="match status" value="1"/>
</dbReference>
<dbReference type="InterPro" id="IPR045031">
    <property type="entry name" value="DHP_synth-like"/>
</dbReference>
<comment type="cofactor">
    <cofactor evidence="2 12">
        <name>Mg(2+)</name>
        <dbReference type="ChEBI" id="CHEBI:18420"/>
    </cofactor>
</comment>
<dbReference type="InterPro" id="IPR000489">
    <property type="entry name" value="Pterin-binding_dom"/>
</dbReference>
<accession>A0A191ZH21</accession>
<evidence type="ECO:0000259" key="13">
    <source>
        <dbReference type="PROSITE" id="PS50972"/>
    </source>
</evidence>
<dbReference type="NCBIfam" id="TIGR01496">
    <property type="entry name" value="DHPS"/>
    <property type="match status" value="1"/>
</dbReference>
<dbReference type="EC" id="2.5.1.15" evidence="5 12"/>
<evidence type="ECO:0000256" key="8">
    <source>
        <dbReference type="ARBA" id="ARBA00022723"/>
    </source>
</evidence>
<dbReference type="GO" id="GO:0005829">
    <property type="term" value="C:cytosol"/>
    <property type="evidence" value="ECO:0007669"/>
    <property type="project" value="TreeGrafter"/>
</dbReference>
<feature type="domain" description="Pterin-binding" evidence="13">
    <location>
        <begin position="10"/>
        <end position="271"/>
    </location>
</feature>
<dbReference type="EMBL" id="CP016027">
    <property type="protein sequence ID" value="ANJ67179.1"/>
    <property type="molecule type" value="Genomic_DNA"/>
</dbReference>
<comment type="pathway">
    <text evidence="3 12">Cofactor biosynthesis; tetrahydrofolate biosynthesis; 7,8-dihydrofolate from 2-amino-4-hydroxy-6-hydroxymethyl-7,8-dihydropteridine diphosphate and 4-aminobenzoate: step 1/2.</text>
</comment>
<dbReference type="PANTHER" id="PTHR20941">
    <property type="entry name" value="FOLATE SYNTHESIS PROTEINS"/>
    <property type="match status" value="1"/>
</dbReference>
<evidence type="ECO:0000256" key="4">
    <source>
        <dbReference type="ARBA" id="ARBA00009503"/>
    </source>
</evidence>
<protein>
    <recommendedName>
        <fullName evidence="6 12">Dihydropteroate synthase</fullName>
        <shortName evidence="12">DHPS</shortName>
        <ecNumber evidence="5 12">2.5.1.15</ecNumber>
    </recommendedName>
    <alternativeName>
        <fullName evidence="11 12">Dihydropteroate pyrophosphorylase</fullName>
    </alternativeName>
</protein>
<dbReference type="PROSITE" id="PS00793">
    <property type="entry name" value="DHPS_2"/>
    <property type="match status" value="1"/>
</dbReference>
<keyword evidence="8 12" id="KW-0479">Metal-binding</keyword>
<dbReference type="UniPathway" id="UPA00077">
    <property type="reaction ID" value="UER00156"/>
</dbReference>
<dbReference type="SUPFAM" id="SSF51717">
    <property type="entry name" value="Dihydropteroate synthetase-like"/>
    <property type="match status" value="1"/>
</dbReference>
<dbReference type="STRING" id="1860122.A9404_07080"/>
<dbReference type="GO" id="GO:0046656">
    <property type="term" value="P:folic acid biosynthetic process"/>
    <property type="evidence" value="ECO:0007669"/>
    <property type="project" value="UniProtKB-KW"/>
</dbReference>
<dbReference type="Pfam" id="PF00809">
    <property type="entry name" value="Pterin_bind"/>
    <property type="match status" value="1"/>
</dbReference>
<dbReference type="AlphaFoldDB" id="A0A191ZH21"/>
<dbReference type="Proteomes" id="UP000078596">
    <property type="component" value="Chromosome"/>
</dbReference>
<evidence type="ECO:0000256" key="1">
    <source>
        <dbReference type="ARBA" id="ARBA00000012"/>
    </source>
</evidence>
<evidence type="ECO:0000256" key="11">
    <source>
        <dbReference type="ARBA" id="ARBA00030193"/>
    </source>
</evidence>
<evidence type="ECO:0000256" key="2">
    <source>
        <dbReference type="ARBA" id="ARBA00001946"/>
    </source>
</evidence>
<evidence type="ECO:0000313" key="14">
    <source>
        <dbReference type="EMBL" id="ANJ67179.1"/>
    </source>
</evidence>
<comment type="similarity">
    <text evidence="4 12">Belongs to the DHPS family.</text>
</comment>
<evidence type="ECO:0000313" key="15">
    <source>
        <dbReference type="Proteomes" id="UP000078596"/>
    </source>
</evidence>
<dbReference type="GO" id="GO:0046654">
    <property type="term" value="P:tetrahydrofolate biosynthetic process"/>
    <property type="evidence" value="ECO:0007669"/>
    <property type="project" value="UniProtKB-UniPathway"/>
</dbReference>
<dbReference type="KEGG" id="haz:A9404_07080"/>
<dbReference type="GO" id="GO:0004156">
    <property type="term" value="F:dihydropteroate synthase activity"/>
    <property type="evidence" value="ECO:0007669"/>
    <property type="project" value="UniProtKB-EC"/>
</dbReference>
<organism evidence="14 15">
    <name type="scientific">Halothiobacillus diazotrophicus</name>
    <dbReference type="NCBI Taxonomy" id="1860122"/>
    <lineage>
        <taxon>Bacteria</taxon>
        <taxon>Pseudomonadati</taxon>
        <taxon>Pseudomonadota</taxon>
        <taxon>Gammaproteobacteria</taxon>
        <taxon>Chromatiales</taxon>
        <taxon>Halothiobacillaceae</taxon>
        <taxon>Halothiobacillus</taxon>
    </lineage>
</organism>
<evidence type="ECO:0000256" key="12">
    <source>
        <dbReference type="RuleBase" id="RU361205"/>
    </source>
</evidence>
<keyword evidence="9 12" id="KW-0460">Magnesium</keyword>
<dbReference type="InterPro" id="IPR011005">
    <property type="entry name" value="Dihydropteroate_synth-like_sf"/>
</dbReference>
<dbReference type="FunFam" id="3.20.20.20:FF:000006">
    <property type="entry name" value="Dihydropteroate synthase"/>
    <property type="match status" value="1"/>
</dbReference>
<gene>
    <name evidence="14" type="ORF">A9404_07080</name>
</gene>
<name>A0A191ZH21_9GAMM</name>
<dbReference type="PROSITE" id="PS00792">
    <property type="entry name" value="DHPS_1"/>
    <property type="match status" value="1"/>
</dbReference>
<evidence type="ECO:0000256" key="6">
    <source>
        <dbReference type="ARBA" id="ARBA00016919"/>
    </source>
</evidence>
<keyword evidence="7 12" id="KW-0808">Transferase</keyword>
<dbReference type="InterPro" id="IPR006390">
    <property type="entry name" value="DHP_synth_dom"/>
</dbReference>
<dbReference type="CDD" id="cd00739">
    <property type="entry name" value="DHPS"/>
    <property type="match status" value="1"/>
</dbReference>
<evidence type="ECO:0000256" key="7">
    <source>
        <dbReference type="ARBA" id="ARBA00022679"/>
    </source>
</evidence>
<proteinExistence type="inferred from homology"/>
<comment type="function">
    <text evidence="12">Catalyzes the condensation of para-aminobenzoate (pABA) with 6-hydroxymethyl-7,8-dihydropterin diphosphate (DHPt-PP) to form 7,8-dihydropteroate (H2Pte), the immediate precursor of folate derivatives.</text>
</comment>
<dbReference type="Gene3D" id="3.20.20.20">
    <property type="entry name" value="Dihydropteroate synthase-like"/>
    <property type="match status" value="1"/>
</dbReference>
<sequence length="282" mass="30395">MRQLSAAPRPLIMGILNVTPDSFSDGGRFFLADRLDVDRVVDAARRMVADGADILDIGGESTRPGAVPLGADEELDRVVPVIEAIVRHVDVPLSVDTSDPWVMTEAVRAGASLINDVRALARPGALAAAAAAVRDHDAAVCLMHMRGEPGTMADHAHYEDLVREVIDELRARIDLAIDAGIPRDKILIDPGFGFAKNTEQNLRLLDRLSEVNRLGFPVLVGLSRKRMIGEITGRSVSDRMAGSVALAVLAIDRGARVVRVHDVAATRDACRLFSAMMETRQG</sequence>
<keyword evidence="15" id="KW-1185">Reference proteome</keyword>
<keyword evidence="10 12" id="KW-0289">Folate biosynthesis</keyword>
<evidence type="ECO:0000256" key="3">
    <source>
        <dbReference type="ARBA" id="ARBA00004763"/>
    </source>
</evidence>
<dbReference type="GO" id="GO:0046872">
    <property type="term" value="F:metal ion binding"/>
    <property type="evidence" value="ECO:0007669"/>
    <property type="project" value="UniProtKB-KW"/>
</dbReference>